<sequence>MYTAVKLLSGLLGSLLILVVLSGCGSTTAAPQYKQAEGYRYLERKITDNYYLLSITSNHKADLLVYAQTHASTLTEQLGFDWYIIVEKNGPDNKKAPYIQTIEIRMGKGIRP</sequence>
<evidence type="ECO:0000313" key="2">
    <source>
        <dbReference type="Proteomes" id="UP000654367"/>
    </source>
</evidence>
<accession>A0ABQ2Q697</accession>
<gene>
    <name evidence="1" type="ORF">GCM10009409_15230</name>
</gene>
<protein>
    <recommendedName>
        <fullName evidence="3">Lipoprotein</fullName>
    </recommendedName>
</protein>
<keyword evidence="2" id="KW-1185">Reference proteome</keyword>
<dbReference type="PROSITE" id="PS51257">
    <property type="entry name" value="PROKAR_LIPOPROTEIN"/>
    <property type="match status" value="1"/>
</dbReference>
<dbReference type="Proteomes" id="UP000654367">
    <property type="component" value="Unassembled WGS sequence"/>
</dbReference>
<organism evidence="1 2">
    <name type="scientific">Shewanella saliphila</name>
    <dbReference type="NCBI Taxonomy" id="2282698"/>
    <lineage>
        <taxon>Bacteria</taxon>
        <taxon>Pseudomonadati</taxon>
        <taxon>Pseudomonadota</taxon>
        <taxon>Gammaproteobacteria</taxon>
        <taxon>Alteromonadales</taxon>
        <taxon>Shewanellaceae</taxon>
        <taxon>Shewanella</taxon>
    </lineage>
</organism>
<dbReference type="EMBL" id="BMQV01000011">
    <property type="protein sequence ID" value="GGP49655.1"/>
    <property type="molecule type" value="Genomic_DNA"/>
</dbReference>
<reference evidence="2" key="1">
    <citation type="journal article" date="2019" name="Int. J. Syst. Evol. Microbiol.">
        <title>The Global Catalogue of Microorganisms (GCM) 10K type strain sequencing project: providing services to taxonomists for standard genome sequencing and annotation.</title>
        <authorList>
            <consortium name="The Broad Institute Genomics Platform"/>
            <consortium name="The Broad Institute Genome Sequencing Center for Infectious Disease"/>
            <person name="Wu L."/>
            <person name="Ma J."/>
        </authorList>
    </citation>
    <scope>NUCLEOTIDE SEQUENCE [LARGE SCALE GENOMIC DNA]</scope>
    <source>
        <strain evidence="2">JCM 32304</strain>
    </source>
</reference>
<evidence type="ECO:0008006" key="3">
    <source>
        <dbReference type="Google" id="ProtNLM"/>
    </source>
</evidence>
<proteinExistence type="predicted"/>
<name>A0ABQ2Q697_9GAMM</name>
<evidence type="ECO:0000313" key="1">
    <source>
        <dbReference type="EMBL" id="GGP49655.1"/>
    </source>
</evidence>
<comment type="caution">
    <text evidence="1">The sequence shown here is derived from an EMBL/GenBank/DDBJ whole genome shotgun (WGS) entry which is preliminary data.</text>
</comment>
<dbReference type="RefSeq" id="WP_188918951.1">
    <property type="nucleotide sequence ID" value="NZ_BMQV01000011.1"/>
</dbReference>